<proteinExistence type="predicted"/>
<dbReference type="Pfam" id="PF18854">
    <property type="entry name" value="baeRF_family10"/>
    <property type="match status" value="1"/>
</dbReference>
<evidence type="ECO:0000313" key="1">
    <source>
        <dbReference type="EMBL" id="GAG75091.1"/>
    </source>
</evidence>
<dbReference type="InterPro" id="IPR041202">
    <property type="entry name" value="BaeRF_family10"/>
</dbReference>
<dbReference type="Gene3D" id="3.30.420.60">
    <property type="entry name" value="eRF1 domain 2"/>
    <property type="match status" value="1"/>
</dbReference>
<sequence>MFANIDLKQLSEISTTDKTFLSLYISNPRSLHNLERNFKQIRRVLKSNKTEKDEREHFEENVNAVIKYLEKNPLQSGSLCIFSCWGLDFFQAYNLTVPVKDLVWFDSSPYIRPLAELKEEYENVAVVIADNKKARIFLISLATAGPKTTIEGNIKNHVRKGGWSQQRYERRRDKQLLLYSREIVNALIELDKQKSLD</sequence>
<comment type="caution">
    <text evidence="1">The sequence shown here is derived from an EMBL/GenBank/DDBJ whole genome shotgun (WGS) entry which is preliminary data.</text>
</comment>
<reference evidence="1" key="1">
    <citation type="journal article" date="2014" name="Front. Microbiol.">
        <title>High frequency of phylogenetically diverse reductive dehalogenase-homologous genes in deep subseafloor sedimentary metagenomes.</title>
        <authorList>
            <person name="Kawai M."/>
            <person name="Futagami T."/>
            <person name="Toyoda A."/>
            <person name="Takaki Y."/>
            <person name="Nishi S."/>
            <person name="Hori S."/>
            <person name="Arai W."/>
            <person name="Tsubouchi T."/>
            <person name="Morono Y."/>
            <person name="Uchiyama I."/>
            <person name="Ito T."/>
            <person name="Fujiyama A."/>
            <person name="Inagaki F."/>
            <person name="Takami H."/>
        </authorList>
    </citation>
    <scope>NUCLEOTIDE SEQUENCE</scope>
    <source>
        <strain evidence="1">Expedition CK06-06</strain>
    </source>
</reference>
<dbReference type="InterPro" id="IPR042226">
    <property type="entry name" value="eFR1_2_sf"/>
</dbReference>
<dbReference type="EMBL" id="BART01017112">
    <property type="protein sequence ID" value="GAG75091.1"/>
    <property type="molecule type" value="Genomic_DNA"/>
</dbReference>
<dbReference type="AlphaFoldDB" id="X1BSG5"/>
<gene>
    <name evidence="1" type="ORF">S01H4_32679</name>
</gene>
<dbReference type="SUPFAM" id="SSF53137">
    <property type="entry name" value="Translational machinery components"/>
    <property type="match status" value="1"/>
</dbReference>
<feature type="non-terminal residue" evidence="1">
    <location>
        <position position="197"/>
    </location>
</feature>
<accession>X1BSG5</accession>
<organism evidence="1">
    <name type="scientific">marine sediment metagenome</name>
    <dbReference type="NCBI Taxonomy" id="412755"/>
    <lineage>
        <taxon>unclassified sequences</taxon>
        <taxon>metagenomes</taxon>
        <taxon>ecological metagenomes</taxon>
    </lineage>
</organism>
<protein>
    <submittedName>
        <fullName evidence="1">Uncharacterized protein</fullName>
    </submittedName>
</protein>
<name>X1BSG5_9ZZZZ</name>